<dbReference type="Proteomes" id="UP001148737">
    <property type="component" value="Unassembled WGS sequence"/>
</dbReference>
<gene>
    <name evidence="1" type="ORF">NLG97_g3208</name>
</gene>
<protein>
    <submittedName>
        <fullName evidence="1">Uncharacterized protein</fullName>
    </submittedName>
</protein>
<evidence type="ECO:0000313" key="2">
    <source>
        <dbReference type="Proteomes" id="UP001148737"/>
    </source>
</evidence>
<evidence type="ECO:0000313" key="1">
    <source>
        <dbReference type="EMBL" id="KAJ3495695.1"/>
    </source>
</evidence>
<reference evidence="1" key="1">
    <citation type="submission" date="2022-07" db="EMBL/GenBank/DDBJ databases">
        <title>Genome Sequence of Lecanicillium saksenae.</title>
        <authorList>
            <person name="Buettner E."/>
        </authorList>
    </citation>
    <scope>NUCLEOTIDE SEQUENCE</scope>
    <source>
        <strain evidence="1">VT-O1</strain>
    </source>
</reference>
<comment type="caution">
    <text evidence="1">The sequence shown here is derived from an EMBL/GenBank/DDBJ whole genome shotgun (WGS) entry which is preliminary data.</text>
</comment>
<keyword evidence="2" id="KW-1185">Reference proteome</keyword>
<proteinExistence type="predicted"/>
<organism evidence="1 2">
    <name type="scientific">Lecanicillium saksenae</name>
    <dbReference type="NCBI Taxonomy" id="468837"/>
    <lineage>
        <taxon>Eukaryota</taxon>
        <taxon>Fungi</taxon>
        <taxon>Dikarya</taxon>
        <taxon>Ascomycota</taxon>
        <taxon>Pezizomycotina</taxon>
        <taxon>Sordariomycetes</taxon>
        <taxon>Hypocreomycetidae</taxon>
        <taxon>Hypocreales</taxon>
        <taxon>Cordycipitaceae</taxon>
        <taxon>Lecanicillium</taxon>
    </lineage>
</organism>
<accession>A0ACC1R2Q5</accession>
<name>A0ACC1R2Q5_9HYPO</name>
<dbReference type="EMBL" id="JANAKD010000255">
    <property type="protein sequence ID" value="KAJ3495695.1"/>
    <property type="molecule type" value="Genomic_DNA"/>
</dbReference>
<sequence length="314" mass="33932">MFFSTQMLAALVAALPLSAAMPQELSSSRSCASEPSADILKAHARIAAGEPSTMAKVASGKLGLMEAVGIKLSASRKEAALADDAPMKFDTYFHIIQSAAGTSKDVGYVTAEQIANQMTVLNDAYAPMNIGFNFVNTTYHVNKKWANTRYPGSAMEGEIKGKTRHGGRLALNLYYIPTWDGSGVCNFPDDIGPDDKNLHKDGCMQSTDSFPDGTDDHRGFLTVHEVGHWLGLLHTFQGGCNEEGGDFVADTPAEKGPNWSSYGCVERDSCPLLPGLDPIENHMDYSHESCKTGFTSGQGTRAREMALLYRYADN</sequence>